<accession>A0A1G9FYI1</accession>
<protein>
    <submittedName>
        <fullName evidence="2">Excreted virulence factor EspC, type VII ESX diderm</fullName>
    </submittedName>
</protein>
<gene>
    <name evidence="2" type="ORF">SAMN05216298_2105</name>
</gene>
<evidence type="ECO:0000256" key="1">
    <source>
        <dbReference type="SAM" id="Coils"/>
    </source>
</evidence>
<dbReference type="InterPro" id="IPR022536">
    <property type="entry name" value="EspC"/>
</dbReference>
<feature type="coiled-coil region" evidence="1">
    <location>
        <begin position="64"/>
        <end position="98"/>
    </location>
</feature>
<dbReference type="GO" id="GO:0009306">
    <property type="term" value="P:protein secretion"/>
    <property type="evidence" value="ECO:0007669"/>
    <property type="project" value="InterPro"/>
</dbReference>
<proteinExistence type="predicted"/>
<dbReference type="OrthoDB" id="3688882at2"/>
<keyword evidence="3" id="KW-1185">Reference proteome</keyword>
<sequence>MGGFQVDPEEMRGHAADLLRVHERFAAVKDASAHITRADEAYGKLCSFLPPVLEGRHTEQDAAVGELAENIELLAQALKETADQYEEADAAAADALAELHADLL</sequence>
<dbReference type="STRING" id="380244.SAMN05216298_2105"/>
<keyword evidence="1" id="KW-0175">Coiled coil</keyword>
<evidence type="ECO:0000313" key="2">
    <source>
        <dbReference type="EMBL" id="SDK93365.1"/>
    </source>
</evidence>
<reference evidence="3" key="1">
    <citation type="submission" date="2016-10" db="EMBL/GenBank/DDBJ databases">
        <authorList>
            <person name="Varghese N."/>
            <person name="Submissions S."/>
        </authorList>
    </citation>
    <scope>NUCLEOTIDE SEQUENCE [LARGE SCALE GENOMIC DNA]</scope>
    <source>
        <strain evidence="3">CGMCC 4.3147</strain>
    </source>
</reference>
<organism evidence="2 3">
    <name type="scientific">Glycomyces sambucus</name>
    <dbReference type="NCBI Taxonomy" id="380244"/>
    <lineage>
        <taxon>Bacteria</taxon>
        <taxon>Bacillati</taxon>
        <taxon>Actinomycetota</taxon>
        <taxon>Actinomycetes</taxon>
        <taxon>Glycomycetales</taxon>
        <taxon>Glycomycetaceae</taxon>
        <taxon>Glycomyces</taxon>
    </lineage>
</organism>
<name>A0A1G9FYI1_9ACTN</name>
<dbReference type="Pfam" id="PF10824">
    <property type="entry name" value="T7SS_ESX_EspC"/>
    <property type="match status" value="1"/>
</dbReference>
<evidence type="ECO:0000313" key="3">
    <source>
        <dbReference type="Proteomes" id="UP000198662"/>
    </source>
</evidence>
<dbReference type="AlphaFoldDB" id="A0A1G9FYI1"/>
<dbReference type="EMBL" id="FNGF01000002">
    <property type="protein sequence ID" value="SDK93365.1"/>
    <property type="molecule type" value="Genomic_DNA"/>
</dbReference>
<dbReference type="RefSeq" id="WP_091047298.1">
    <property type="nucleotide sequence ID" value="NZ_FNGF01000002.1"/>
</dbReference>
<dbReference type="Proteomes" id="UP000198662">
    <property type="component" value="Unassembled WGS sequence"/>
</dbReference>